<protein>
    <submittedName>
        <fullName evidence="1">Uncharacterized protein</fullName>
    </submittedName>
</protein>
<dbReference type="Proteomes" id="UP001286313">
    <property type="component" value="Unassembled WGS sequence"/>
</dbReference>
<proteinExistence type="predicted"/>
<comment type="caution">
    <text evidence="1">The sequence shown here is derived from an EMBL/GenBank/DDBJ whole genome shotgun (WGS) entry which is preliminary data.</text>
</comment>
<dbReference type="AlphaFoldDB" id="A0AAE1G0Z3"/>
<gene>
    <name evidence="1" type="ORF">Pcinc_012539</name>
</gene>
<evidence type="ECO:0000313" key="1">
    <source>
        <dbReference type="EMBL" id="KAK3883111.1"/>
    </source>
</evidence>
<keyword evidence="2" id="KW-1185">Reference proteome</keyword>
<reference evidence="1" key="1">
    <citation type="submission" date="2023-10" db="EMBL/GenBank/DDBJ databases">
        <title>Genome assemblies of two species of porcelain crab, Petrolisthes cinctipes and Petrolisthes manimaculis (Anomura: Porcellanidae).</title>
        <authorList>
            <person name="Angst P."/>
        </authorList>
    </citation>
    <scope>NUCLEOTIDE SEQUENCE</scope>
    <source>
        <strain evidence="1">PB745_01</strain>
        <tissue evidence="1">Gill</tissue>
    </source>
</reference>
<dbReference type="PANTHER" id="PTHR47018:SF2">
    <property type="entry name" value="TESMIN_TSO1-LIKE CXC DOMAIN-CONTAINING PROTEIN"/>
    <property type="match status" value="1"/>
</dbReference>
<dbReference type="PANTHER" id="PTHR47018">
    <property type="entry name" value="CXC DOMAIN-CONTAINING PROTEIN-RELATED"/>
    <property type="match status" value="1"/>
</dbReference>
<sequence length="192" mass="21900">MIKHGMDVLRQAVEFLNPGQIPVTTFDQPRFALAKCIQWKCPDTHDEKVYVVMLGGLHTEMALWNTLGDVLDGSGWTMALTEAGVASPGTANSYLKAAHLTRTRHAHQTTLLTLHNLQKEAFLLSEGSKDFMCFNASKNDMQKKSPTFMYWDLVMKYETLILIFIRAHREKNFPLYVQVLEELVPLFFALDH</sequence>
<name>A0AAE1G0Z3_PETCI</name>
<dbReference type="EMBL" id="JAWQEG010001019">
    <property type="protein sequence ID" value="KAK3883111.1"/>
    <property type="molecule type" value="Genomic_DNA"/>
</dbReference>
<evidence type="ECO:0000313" key="2">
    <source>
        <dbReference type="Proteomes" id="UP001286313"/>
    </source>
</evidence>
<accession>A0AAE1G0Z3</accession>
<organism evidence="1 2">
    <name type="scientific">Petrolisthes cinctipes</name>
    <name type="common">Flat porcelain crab</name>
    <dbReference type="NCBI Taxonomy" id="88211"/>
    <lineage>
        <taxon>Eukaryota</taxon>
        <taxon>Metazoa</taxon>
        <taxon>Ecdysozoa</taxon>
        <taxon>Arthropoda</taxon>
        <taxon>Crustacea</taxon>
        <taxon>Multicrustacea</taxon>
        <taxon>Malacostraca</taxon>
        <taxon>Eumalacostraca</taxon>
        <taxon>Eucarida</taxon>
        <taxon>Decapoda</taxon>
        <taxon>Pleocyemata</taxon>
        <taxon>Anomura</taxon>
        <taxon>Galatheoidea</taxon>
        <taxon>Porcellanidae</taxon>
        <taxon>Petrolisthes</taxon>
    </lineage>
</organism>